<dbReference type="GO" id="GO:0005525">
    <property type="term" value="F:GTP binding"/>
    <property type="evidence" value="ECO:0007669"/>
    <property type="project" value="UniProtKB-KW"/>
</dbReference>
<dbReference type="Gene3D" id="3.40.50.300">
    <property type="entry name" value="P-loop containing nucleotide triphosphate hydrolases"/>
    <property type="match status" value="1"/>
</dbReference>
<accession>A0A8D2AZ31</accession>
<dbReference type="Proteomes" id="UP000694564">
    <property type="component" value="Chromosome 6"/>
</dbReference>
<comment type="similarity">
    <text evidence="1">Belongs to the TRAFAC class dynamin-like GTPase superfamily. IRG family.</text>
</comment>
<dbReference type="GO" id="GO:0005789">
    <property type="term" value="C:endoplasmic reticulum membrane"/>
    <property type="evidence" value="ECO:0007669"/>
    <property type="project" value="TreeGrafter"/>
</dbReference>
<dbReference type="InterPro" id="IPR027417">
    <property type="entry name" value="P-loop_NTPase"/>
</dbReference>
<evidence type="ECO:0000256" key="2">
    <source>
        <dbReference type="ARBA" id="ARBA00022741"/>
    </source>
</evidence>
<feature type="domain" description="IRG-type G" evidence="5">
    <location>
        <begin position="45"/>
        <end position="215"/>
    </location>
</feature>
<evidence type="ECO:0000259" key="5">
    <source>
        <dbReference type="PROSITE" id="PS51716"/>
    </source>
</evidence>
<dbReference type="GO" id="GO:0045087">
    <property type="term" value="P:innate immune response"/>
    <property type="evidence" value="ECO:0007669"/>
    <property type="project" value="TreeGrafter"/>
</dbReference>
<reference evidence="6" key="2">
    <citation type="submission" date="2025-09" db="UniProtKB">
        <authorList>
            <consortium name="Ensembl"/>
        </authorList>
    </citation>
    <scope>IDENTIFICATION</scope>
</reference>
<dbReference type="AlphaFoldDB" id="A0A8D2AZ31"/>
<dbReference type="GO" id="GO:0035458">
    <property type="term" value="P:cellular response to interferon-beta"/>
    <property type="evidence" value="ECO:0007669"/>
    <property type="project" value="TreeGrafter"/>
</dbReference>
<evidence type="ECO:0000313" key="6">
    <source>
        <dbReference type="Ensembl" id="ENSSVLP00005008053.1"/>
    </source>
</evidence>
<dbReference type="GO" id="GO:0003924">
    <property type="term" value="F:GTPase activity"/>
    <property type="evidence" value="ECO:0007669"/>
    <property type="project" value="TreeGrafter"/>
</dbReference>
<dbReference type="OrthoDB" id="422720at2759"/>
<dbReference type="GeneTree" id="ENSGT00950000183007"/>
<proteinExistence type="inferred from homology"/>
<evidence type="ECO:0000313" key="7">
    <source>
        <dbReference type="Proteomes" id="UP000694564"/>
    </source>
</evidence>
<keyword evidence="3" id="KW-0378">Hydrolase</keyword>
<dbReference type="InterPro" id="IPR051515">
    <property type="entry name" value="IRG"/>
</dbReference>
<evidence type="ECO:0000256" key="4">
    <source>
        <dbReference type="ARBA" id="ARBA00023134"/>
    </source>
</evidence>
<keyword evidence="7" id="KW-1185">Reference proteome</keyword>
<evidence type="ECO:0000256" key="1">
    <source>
        <dbReference type="ARBA" id="ARBA00005429"/>
    </source>
</evidence>
<reference evidence="6" key="1">
    <citation type="submission" date="2025-08" db="UniProtKB">
        <authorList>
            <consortium name="Ensembl"/>
        </authorList>
    </citation>
    <scope>IDENTIFICATION</scope>
</reference>
<dbReference type="SUPFAM" id="SSF52540">
    <property type="entry name" value="P-loop containing nucleoside triphosphate hydrolases"/>
    <property type="match status" value="1"/>
</dbReference>
<keyword evidence="4" id="KW-0342">GTP-binding</keyword>
<dbReference type="FunFam" id="3.40.50.300:FF:000541">
    <property type="entry name" value="Immunity related GTPase M"/>
    <property type="match status" value="1"/>
</dbReference>
<protein>
    <recommendedName>
        <fullName evidence="5">IRG-type G domain-containing protein</fullName>
    </recommendedName>
</protein>
<dbReference type="InterPro" id="IPR007743">
    <property type="entry name" value="Immunity-related_GTPase-like"/>
</dbReference>
<dbReference type="GO" id="GO:0000045">
    <property type="term" value="P:autophagosome assembly"/>
    <property type="evidence" value="ECO:0007669"/>
    <property type="project" value="TreeGrafter"/>
</dbReference>
<dbReference type="PANTHER" id="PTHR32341:SF15">
    <property type="entry name" value="INTERFERON-GAMMA-INDUCIBLE GTPASE 10-RELATED"/>
    <property type="match status" value="1"/>
</dbReference>
<name>A0A8D2AZ31_SCIVU</name>
<dbReference type="PROSITE" id="PS51716">
    <property type="entry name" value="G_IRG"/>
    <property type="match status" value="1"/>
</dbReference>
<sequence length="385" mass="43938">MGQWFSGTPDDAQHQDLASTLKHILRTSRWKTKSSPRKPPKLITPPLHIAVTGESGAGKSSFINALRGVGHEEKRAAPVGVVETTMERTPYKHPNISNITIWDLPGIGTIKLSMTSSLLFLLHASRKNDLDLAKAIKIMKKNFYFVKAKVDSDLRNEEVSKPNTFDREKVLKQIREDYVRKIKENKIDDPQVFLISNHNVSEYDFPIMMDTLIKDLPAQKRHIFMLSLPNITEAAIQRKRDSMKQFIWLEAIKAGVPAFVPLKKFISDHEEEKLKASLNSYRVFLGVDDASLQHLAKKLQVPVEQLNKMIESPTLLETKKEETRGEMFCRYLESIFIHGGGLLGAGLNFKKIFCLQLHFLDTVMLNKCLLKKVFACWDLMFSIYS</sequence>
<keyword evidence="2" id="KW-0547">Nucleotide-binding</keyword>
<dbReference type="Ensembl" id="ENSSVLT00005008964.1">
    <property type="protein sequence ID" value="ENSSVLP00005008053.1"/>
    <property type="gene ID" value="ENSSVLG00005006558.1"/>
</dbReference>
<dbReference type="Pfam" id="PF05049">
    <property type="entry name" value="IIGP"/>
    <property type="match status" value="1"/>
</dbReference>
<dbReference type="InterPro" id="IPR030385">
    <property type="entry name" value="G_IRG_dom"/>
</dbReference>
<organism evidence="6 7">
    <name type="scientific">Sciurus vulgaris</name>
    <name type="common">Eurasian red squirrel</name>
    <dbReference type="NCBI Taxonomy" id="55149"/>
    <lineage>
        <taxon>Eukaryota</taxon>
        <taxon>Metazoa</taxon>
        <taxon>Chordata</taxon>
        <taxon>Craniata</taxon>
        <taxon>Vertebrata</taxon>
        <taxon>Euteleostomi</taxon>
        <taxon>Mammalia</taxon>
        <taxon>Eutheria</taxon>
        <taxon>Euarchontoglires</taxon>
        <taxon>Glires</taxon>
        <taxon>Rodentia</taxon>
        <taxon>Sciuromorpha</taxon>
        <taxon>Sciuridae</taxon>
        <taxon>Sciurinae</taxon>
        <taxon>Sciurini</taxon>
        <taxon>Sciurus</taxon>
    </lineage>
</organism>
<dbReference type="PANTHER" id="PTHR32341">
    <property type="entry name" value="INTERFERON-INDUCIBLE GTPASE"/>
    <property type="match status" value="1"/>
</dbReference>
<evidence type="ECO:0000256" key="3">
    <source>
        <dbReference type="ARBA" id="ARBA00022801"/>
    </source>
</evidence>